<gene>
    <name evidence="2" type="ORF">HNQ38_001871</name>
</gene>
<dbReference type="InterPro" id="IPR010744">
    <property type="entry name" value="Phage_CI_N"/>
</dbReference>
<dbReference type="AlphaFoldDB" id="A0A7W8C1B2"/>
<dbReference type="GO" id="GO:0045892">
    <property type="term" value="P:negative regulation of DNA-templated transcription"/>
    <property type="evidence" value="ECO:0007669"/>
    <property type="project" value="InterPro"/>
</dbReference>
<name>A0A7W8C1B2_9BACT</name>
<dbReference type="EMBL" id="JACHGO010000005">
    <property type="protein sequence ID" value="MBB5143771.1"/>
    <property type="molecule type" value="Genomic_DNA"/>
</dbReference>
<dbReference type="SUPFAM" id="SSF47413">
    <property type="entry name" value="lambda repressor-like DNA-binding domains"/>
    <property type="match status" value="1"/>
</dbReference>
<protein>
    <recommendedName>
        <fullName evidence="1">Bacteriophage CI repressor N-terminal domain-containing protein</fullName>
    </recommendedName>
</protein>
<sequence>MDNQNFDEQMGRIKLITGKRTQVELADLLGVKQSSISDAKRRGSIPANWLIVLMRLNCANPEWILTGNGPLFVSFSPIRPLYKTEDEEADYKAKEKVLRQLPTRMLAEELVRRISIS</sequence>
<dbReference type="Proteomes" id="UP000539075">
    <property type="component" value="Unassembled WGS sequence"/>
</dbReference>
<proteinExistence type="predicted"/>
<dbReference type="Gene3D" id="1.10.260.40">
    <property type="entry name" value="lambda repressor-like DNA-binding domains"/>
    <property type="match status" value="1"/>
</dbReference>
<feature type="domain" description="Bacteriophage CI repressor N-terminal" evidence="1">
    <location>
        <begin position="12"/>
        <end position="72"/>
    </location>
</feature>
<evidence type="ECO:0000313" key="3">
    <source>
        <dbReference type="Proteomes" id="UP000539075"/>
    </source>
</evidence>
<dbReference type="RefSeq" id="WP_343060144.1">
    <property type="nucleotide sequence ID" value="NZ_JACHGO010000005.1"/>
</dbReference>
<dbReference type="Pfam" id="PF07022">
    <property type="entry name" value="Phage_CI_repr"/>
    <property type="match status" value="1"/>
</dbReference>
<dbReference type="GO" id="GO:0003677">
    <property type="term" value="F:DNA binding"/>
    <property type="evidence" value="ECO:0007669"/>
    <property type="project" value="InterPro"/>
</dbReference>
<dbReference type="InterPro" id="IPR010982">
    <property type="entry name" value="Lambda_DNA-bd_dom_sf"/>
</dbReference>
<accession>A0A7W8C1B2</accession>
<reference evidence="2 3" key="1">
    <citation type="submission" date="2020-08" db="EMBL/GenBank/DDBJ databases">
        <title>Genomic Encyclopedia of Type Strains, Phase IV (KMG-IV): sequencing the most valuable type-strain genomes for metagenomic binning, comparative biology and taxonomic classification.</title>
        <authorList>
            <person name="Goeker M."/>
        </authorList>
    </citation>
    <scope>NUCLEOTIDE SEQUENCE [LARGE SCALE GENOMIC DNA]</scope>
    <source>
        <strain evidence="2 3">DSM 11275</strain>
    </source>
</reference>
<comment type="caution">
    <text evidence="2">The sequence shown here is derived from an EMBL/GenBank/DDBJ whole genome shotgun (WGS) entry which is preliminary data.</text>
</comment>
<keyword evidence="3" id="KW-1185">Reference proteome</keyword>
<evidence type="ECO:0000313" key="2">
    <source>
        <dbReference type="EMBL" id="MBB5143771.1"/>
    </source>
</evidence>
<organism evidence="2 3">
    <name type="scientific">Desulfovibrio intestinalis</name>
    <dbReference type="NCBI Taxonomy" id="58621"/>
    <lineage>
        <taxon>Bacteria</taxon>
        <taxon>Pseudomonadati</taxon>
        <taxon>Thermodesulfobacteriota</taxon>
        <taxon>Desulfovibrionia</taxon>
        <taxon>Desulfovibrionales</taxon>
        <taxon>Desulfovibrionaceae</taxon>
        <taxon>Desulfovibrio</taxon>
    </lineage>
</organism>
<evidence type="ECO:0000259" key="1">
    <source>
        <dbReference type="Pfam" id="PF07022"/>
    </source>
</evidence>